<feature type="compositionally biased region" description="Pro residues" evidence="1">
    <location>
        <begin position="187"/>
        <end position="196"/>
    </location>
</feature>
<proteinExistence type="predicted"/>
<protein>
    <submittedName>
        <fullName evidence="2">Uncharacterized protein</fullName>
    </submittedName>
</protein>
<dbReference type="AlphaFoldDB" id="A0A9N7YV17"/>
<accession>A0A9N7YV17</accession>
<name>A0A9N7YV17_PLEPL</name>
<feature type="region of interest" description="Disordered" evidence="1">
    <location>
        <begin position="129"/>
        <end position="164"/>
    </location>
</feature>
<sequence>MACAATPKVKAEDRWSTPPNCGAEVNAASRCRGNFSLTALLKFFGGKKLWDRRSEQNFDKKRVSSKRGTDACMTPEEEEEEEEAEERWQRRGGRKPEALQGPPFPDQQVQEQLPPCGCHPAELCTTVIAAAPPHPHPPSPDTQSSERPCTAPVEQMFGEGDAGLPLSVAGHLIEHDAHEHLCQMDEGPPPSGSVVN</sequence>
<evidence type="ECO:0000256" key="1">
    <source>
        <dbReference type="SAM" id="MobiDB-lite"/>
    </source>
</evidence>
<feature type="region of interest" description="Disordered" evidence="1">
    <location>
        <begin position="177"/>
        <end position="196"/>
    </location>
</feature>
<comment type="caution">
    <text evidence="2">The sequence shown here is derived from an EMBL/GenBank/DDBJ whole genome shotgun (WGS) entry which is preliminary data.</text>
</comment>
<feature type="compositionally biased region" description="Acidic residues" evidence="1">
    <location>
        <begin position="75"/>
        <end position="85"/>
    </location>
</feature>
<dbReference type="Proteomes" id="UP001153269">
    <property type="component" value="Unassembled WGS sequence"/>
</dbReference>
<gene>
    <name evidence="2" type="ORF">PLEPLA_LOCUS33197</name>
</gene>
<keyword evidence="3" id="KW-1185">Reference proteome</keyword>
<reference evidence="2" key="1">
    <citation type="submission" date="2020-03" db="EMBL/GenBank/DDBJ databases">
        <authorList>
            <person name="Weist P."/>
        </authorList>
    </citation>
    <scope>NUCLEOTIDE SEQUENCE</scope>
</reference>
<evidence type="ECO:0000313" key="2">
    <source>
        <dbReference type="EMBL" id="CAB1445466.1"/>
    </source>
</evidence>
<organism evidence="2 3">
    <name type="scientific">Pleuronectes platessa</name>
    <name type="common">European plaice</name>
    <dbReference type="NCBI Taxonomy" id="8262"/>
    <lineage>
        <taxon>Eukaryota</taxon>
        <taxon>Metazoa</taxon>
        <taxon>Chordata</taxon>
        <taxon>Craniata</taxon>
        <taxon>Vertebrata</taxon>
        <taxon>Euteleostomi</taxon>
        <taxon>Actinopterygii</taxon>
        <taxon>Neopterygii</taxon>
        <taxon>Teleostei</taxon>
        <taxon>Neoteleostei</taxon>
        <taxon>Acanthomorphata</taxon>
        <taxon>Carangaria</taxon>
        <taxon>Pleuronectiformes</taxon>
        <taxon>Pleuronectoidei</taxon>
        <taxon>Pleuronectidae</taxon>
        <taxon>Pleuronectes</taxon>
    </lineage>
</organism>
<dbReference type="EMBL" id="CADEAL010003668">
    <property type="protein sequence ID" value="CAB1445466.1"/>
    <property type="molecule type" value="Genomic_DNA"/>
</dbReference>
<feature type="region of interest" description="Disordered" evidence="1">
    <location>
        <begin position="54"/>
        <end position="115"/>
    </location>
</feature>
<feature type="compositionally biased region" description="Basic and acidic residues" evidence="1">
    <location>
        <begin position="86"/>
        <end position="97"/>
    </location>
</feature>
<evidence type="ECO:0000313" key="3">
    <source>
        <dbReference type="Proteomes" id="UP001153269"/>
    </source>
</evidence>